<keyword evidence="8" id="KW-1185">Reference proteome</keyword>
<keyword evidence="7" id="KW-0449">Lipoprotein</keyword>
<dbReference type="OrthoDB" id="9801477at2"/>
<dbReference type="InterPro" id="IPR003593">
    <property type="entry name" value="AAA+_ATPase"/>
</dbReference>
<sequence>MLNLKNLQKSFGDIQILRDLSFALESGSSASIRGASGSGKSTLLSLIAGFELPDDGTIHIDDVTLPFTSDKAADAFRRDHLGVVFQSFNLLDCLNVWDNIAFTARLKGNHDKDFQRTLMNDMAIAHLSEKLPQQLSGGEQQRVAIARALVHKPSLVLADEPTGNLDEETSEQVANTLFAQCQTLNTTLIVVTHSHEVAEKADVPLWLRHGQLYVKQHREQQRPSQTHAEQKSLER</sequence>
<feature type="domain" description="ABC transporter" evidence="6">
    <location>
        <begin position="2"/>
        <end position="234"/>
    </location>
</feature>
<gene>
    <name evidence="7" type="ORF">BFC18_11035</name>
</gene>
<dbReference type="PANTHER" id="PTHR42798:SF7">
    <property type="entry name" value="ALPHA-D-RIBOSE 1-METHYLPHOSPHONATE 5-TRIPHOSPHATE SYNTHASE SUBUNIT PHNL"/>
    <property type="match status" value="1"/>
</dbReference>
<dbReference type="Pfam" id="PF00005">
    <property type="entry name" value="ABC_tran"/>
    <property type="match status" value="1"/>
</dbReference>
<accession>A0A1E7ZBY9</accession>
<comment type="similarity">
    <text evidence="1">Belongs to the ABC transporter superfamily.</text>
</comment>
<dbReference type="InterPro" id="IPR017871">
    <property type="entry name" value="ABC_transporter-like_CS"/>
</dbReference>
<dbReference type="AlphaFoldDB" id="A0A1E7ZBY9"/>
<dbReference type="GO" id="GO:0016887">
    <property type="term" value="F:ATP hydrolysis activity"/>
    <property type="evidence" value="ECO:0007669"/>
    <property type="project" value="InterPro"/>
</dbReference>
<feature type="region of interest" description="Disordered" evidence="5">
    <location>
        <begin position="216"/>
        <end position="235"/>
    </location>
</feature>
<dbReference type="InterPro" id="IPR003439">
    <property type="entry name" value="ABC_transporter-like_ATP-bd"/>
</dbReference>
<evidence type="ECO:0000256" key="5">
    <source>
        <dbReference type="SAM" id="MobiDB-lite"/>
    </source>
</evidence>
<keyword evidence="3" id="KW-0547">Nucleotide-binding</keyword>
<dbReference type="InterPro" id="IPR017911">
    <property type="entry name" value="MacB-like_ATP-bd"/>
</dbReference>
<dbReference type="InterPro" id="IPR027417">
    <property type="entry name" value="P-loop_NTPase"/>
</dbReference>
<dbReference type="Gene3D" id="3.40.50.300">
    <property type="entry name" value="P-loop containing nucleotide triphosphate hydrolases"/>
    <property type="match status" value="1"/>
</dbReference>
<evidence type="ECO:0000313" key="8">
    <source>
        <dbReference type="Proteomes" id="UP000175691"/>
    </source>
</evidence>
<dbReference type="SUPFAM" id="SSF52540">
    <property type="entry name" value="P-loop containing nucleoside triphosphate hydrolases"/>
    <property type="match status" value="1"/>
</dbReference>
<keyword evidence="2" id="KW-0813">Transport</keyword>
<protein>
    <submittedName>
        <fullName evidence="7">Lipoprotein ABC transporter ATP-binding protein</fullName>
    </submittedName>
</protein>
<dbReference type="PROSITE" id="PS50893">
    <property type="entry name" value="ABC_TRANSPORTER_2"/>
    <property type="match status" value="1"/>
</dbReference>
<reference evidence="7 8" key="1">
    <citation type="submission" date="2016-08" db="EMBL/GenBank/DDBJ databases">
        <authorList>
            <person name="Seilhamer J.J."/>
        </authorList>
    </citation>
    <scope>NUCLEOTIDE SEQUENCE [LARGE SCALE GENOMIC DNA]</scope>
    <source>
        <strain evidence="7 8">KCTC 42603</strain>
    </source>
</reference>
<dbReference type="STRING" id="1656094.BFC18_11035"/>
<evidence type="ECO:0000256" key="4">
    <source>
        <dbReference type="ARBA" id="ARBA00022840"/>
    </source>
</evidence>
<evidence type="ECO:0000256" key="2">
    <source>
        <dbReference type="ARBA" id="ARBA00022448"/>
    </source>
</evidence>
<dbReference type="PROSITE" id="PS00211">
    <property type="entry name" value="ABC_TRANSPORTER_1"/>
    <property type="match status" value="1"/>
</dbReference>
<dbReference type="CDD" id="cd03255">
    <property type="entry name" value="ABC_MJ0796_LolCDE_FtsE"/>
    <property type="match status" value="1"/>
</dbReference>
<proteinExistence type="inferred from homology"/>
<evidence type="ECO:0000259" key="6">
    <source>
        <dbReference type="PROSITE" id="PS50893"/>
    </source>
</evidence>
<evidence type="ECO:0000256" key="1">
    <source>
        <dbReference type="ARBA" id="ARBA00005417"/>
    </source>
</evidence>
<dbReference type="Proteomes" id="UP000175691">
    <property type="component" value="Unassembled WGS sequence"/>
</dbReference>
<evidence type="ECO:0000313" key="7">
    <source>
        <dbReference type="EMBL" id="OFC70964.1"/>
    </source>
</evidence>
<evidence type="ECO:0000256" key="3">
    <source>
        <dbReference type="ARBA" id="ARBA00022741"/>
    </source>
</evidence>
<comment type="caution">
    <text evidence="7">The sequence shown here is derived from an EMBL/GenBank/DDBJ whole genome shotgun (WGS) entry which is preliminary data.</text>
</comment>
<organism evidence="7 8">
    <name type="scientific">Alteromonas confluentis</name>
    <dbReference type="NCBI Taxonomy" id="1656094"/>
    <lineage>
        <taxon>Bacteria</taxon>
        <taxon>Pseudomonadati</taxon>
        <taxon>Pseudomonadota</taxon>
        <taxon>Gammaproteobacteria</taxon>
        <taxon>Alteromonadales</taxon>
        <taxon>Alteromonadaceae</taxon>
        <taxon>Alteromonas/Salinimonas group</taxon>
        <taxon>Alteromonas</taxon>
    </lineage>
</organism>
<dbReference type="GO" id="GO:0005524">
    <property type="term" value="F:ATP binding"/>
    <property type="evidence" value="ECO:0007669"/>
    <property type="project" value="UniProtKB-KW"/>
</dbReference>
<dbReference type="SMART" id="SM00382">
    <property type="entry name" value="AAA"/>
    <property type="match status" value="1"/>
</dbReference>
<name>A0A1E7ZBY9_9ALTE</name>
<dbReference type="EMBL" id="MDHN01000021">
    <property type="protein sequence ID" value="OFC70964.1"/>
    <property type="molecule type" value="Genomic_DNA"/>
</dbReference>
<keyword evidence="4 7" id="KW-0067">ATP-binding</keyword>
<dbReference type="PANTHER" id="PTHR42798">
    <property type="entry name" value="LIPOPROTEIN-RELEASING SYSTEM ATP-BINDING PROTEIN LOLD"/>
    <property type="match status" value="1"/>
</dbReference>
<dbReference type="RefSeq" id="WP_070125357.1">
    <property type="nucleotide sequence ID" value="NZ_MDHN01000021.1"/>
</dbReference>